<protein>
    <submittedName>
        <fullName evidence="1">Uncharacterized protein</fullName>
    </submittedName>
</protein>
<reference evidence="1" key="1">
    <citation type="submission" date="2020-04" db="EMBL/GenBank/DDBJ databases">
        <authorList>
            <person name="Chiriac C."/>
            <person name="Salcher M."/>
            <person name="Ghai R."/>
            <person name="Kavagutti S V."/>
        </authorList>
    </citation>
    <scope>NUCLEOTIDE SEQUENCE</scope>
</reference>
<evidence type="ECO:0000313" key="2">
    <source>
        <dbReference type="EMBL" id="CAB4170569.1"/>
    </source>
</evidence>
<gene>
    <name evidence="3" type="ORF">UFOVP1307_147</name>
    <name evidence="1" type="ORF">UFOVP651_199</name>
    <name evidence="2" type="ORF">UFOVP902_55</name>
</gene>
<organism evidence="1">
    <name type="scientific">uncultured Caudovirales phage</name>
    <dbReference type="NCBI Taxonomy" id="2100421"/>
    <lineage>
        <taxon>Viruses</taxon>
        <taxon>Duplodnaviria</taxon>
        <taxon>Heunggongvirae</taxon>
        <taxon>Uroviricota</taxon>
        <taxon>Caudoviricetes</taxon>
        <taxon>Peduoviridae</taxon>
        <taxon>Maltschvirus</taxon>
        <taxon>Maltschvirus maltsch</taxon>
    </lineage>
</organism>
<proteinExistence type="predicted"/>
<dbReference type="EMBL" id="LR796625">
    <property type="protein sequence ID" value="CAB4155304.1"/>
    <property type="molecule type" value="Genomic_DNA"/>
</dbReference>
<sequence>MDENYVNKLLIDSINAMSGSSWIWPYEWSEPRKLKFLENCLDYAERNEFYEQCAIIRDVKKTIE</sequence>
<evidence type="ECO:0000313" key="1">
    <source>
        <dbReference type="EMBL" id="CAB4155304.1"/>
    </source>
</evidence>
<dbReference type="EMBL" id="LR797270">
    <property type="protein sequence ID" value="CAB4198553.1"/>
    <property type="molecule type" value="Genomic_DNA"/>
</dbReference>
<dbReference type="EMBL" id="LR796859">
    <property type="protein sequence ID" value="CAB4170569.1"/>
    <property type="molecule type" value="Genomic_DNA"/>
</dbReference>
<evidence type="ECO:0000313" key="3">
    <source>
        <dbReference type="EMBL" id="CAB4198553.1"/>
    </source>
</evidence>
<name>A0A6J5NIV5_9CAUD</name>
<accession>A0A6J5NIV5</accession>